<dbReference type="PANTHER" id="PTHR43802">
    <property type="entry name" value="ENOYL-COA HYDRATASE"/>
    <property type="match status" value="1"/>
</dbReference>
<organism evidence="2 3">
    <name type="scientific">Mycolicibacterium aichiense</name>
    <dbReference type="NCBI Taxonomy" id="1799"/>
    <lineage>
        <taxon>Bacteria</taxon>
        <taxon>Bacillati</taxon>
        <taxon>Actinomycetota</taxon>
        <taxon>Actinomycetes</taxon>
        <taxon>Mycobacteriales</taxon>
        <taxon>Mycobacteriaceae</taxon>
        <taxon>Mycolicibacterium</taxon>
    </lineage>
</organism>
<dbReference type="InterPro" id="IPR029045">
    <property type="entry name" value="ClpP/crotonase-like_dom_sf"/>
</dbReference>
<dbReference type="SUPFAM" id="SSF52096">
    <property type="entry name" value="ClpP/crotonase"/>
    <property type="match status" value="1"/>
</dbReference>
<accession>A0AAD1MDV2</accession>
<dbReference type="Gene3D" id="1.10.12.10">
    <property type="entry name" value="Lyase 2-enoyl-coa Hydratase, Chain A, domain 2"/>
    <property type="match status" value="1"/>
</dbReference>
<name>A0AAD1MDV2_9MYCO</name>
<dbReference type="CDD" id="cd06558">
    <property type="entry name" value="crotonase-like"/>
    <property type="match status" value="1"/>
</dbReference>
<gene>
    <name evidence="2" type="primary">paaG_2</name>
    <name evidence="2" type="ORF">MAIC_40890</name>
</gene>
<dbReference type="InterPro" id="IPR001753">
    <property type="entry name" value="Enoyl-CoA_hydra/iso"/>
</dbReference>
<reference evidence="2 3" key="1">
    <citation type="journal article" date="2019" name="Emerg. Microbes Infect.">
        <title>Comprehensive subspecies identification of 175 nontuberculous mycobacteria species based on 7547 genomic profiles.</title>
        <authorList>
            <person name="Matsumoto Y."/>
            <person name="Kinjo T."/>
            <person name="Motooka D."/>
            <person name="Nabeya D."/>
            <person name="Jung N."/>
            <person name="Uechi K."/>
            <person name="Horii T."/>
            <person name="Iida T."/>
            <person name="Fujita J."/>
            <person name="Nakamura S."/>
        </authorList>
    </citation>
    <scope>NUCLEOTIDE SEQUENCE [LARGE SCALE GENOMIC DNA]</scope>
    <source>
        <strain evidence="2 3">JCM 6376</strain>
    </source>
</reference>
<evidence type="ECO:0000313" key="2">
    <source>
        <dbReference type="EMBL" id="BBX09286.1"/>
    </source>
</evidence>
<dbReference type="PANTHER" id="PTHR43802:SF1">
    <property type="entry name" value="IP11341P-RELATED"/>
    <property type="match status" value="1"/>
</dbReference>
<dbReference type="RefSeq" id="WP_115321576.1">
    <property type="nucleotide sequence ID" value="NZ_AP022561.1"/>
</dbReference>
<dbReference type="Pfam" id="PF00378">
    <property type="entry name" value="ECH_1"/>
    <property type="match status" value="1"/>
</dbReference>
<dbReference type="InterPro" id="IPR014748">
    <property type="entry name" value="Enoyl-CoA_hydra_C"/>
</dbReference>
<sequence length="278" mass="29888">MEFTTITYDTADQIATITLNRPEARNGFTLTMADELNAALLGADGDDRVRVVILRAAGLHFCVGMDMAGGDPTVGDPDDPLWDEPATRVARPMVNLNKPVIVAIQGAAVGVGLSMTLAADFRLASDDARFGFVFARRGLFPEAGSMWLLPQIVGLGKAKEWMITGRIFDADEAADAGLVTAVHPREKLWAAADALAREIASTVAPVSAAVIRRGLTVMAARGNPEAAFAVDRQTISYGFTTPDLAEGVASFLQKRPPQFTGVAREEVPRFPWLTFERE</sequence>
<keyword evidence="3" id="KW-1185">Reference proteome</keyword>
<protein>
    <submittedName>
        <fullName evidence="2">Enoyl-CoA hydratase</fullName>
    </submittedName>
</protein>
<dbReference type="GO" id="GO:0003824">
    <property type="term" value="F:catalytic activity"/>
    <property type="evidence" value="ECO:0007669"/>
    <property type="project" value="UniProtKB-ARBA"/>
</dbReference>
<dbReference type="Proteomes" id="UP000467327">
    <property type="component" value="Chromosome"/>
</dbReference>
<dbReference type="EMBL" id="AP022561">
    <property type="protein sequence ID" value="BBX09286.1"/>
    <property type="molecule type" value="Genomic_DNA"/>
</dbReference>
<comment type="similarity">
    <text evidence="1">Belongs to the enoyl-CoA hydratase/isomerase family.</text>
</comment>
<dbReference type="Gene3D" id="3.90.226.10">
    <property type="entry name" value="2-enoyl-CoA Hydratase, Chain A, domain 1"/>
    <property type="match status" value="1"/>
</dbReference>
<dbReference type="AlphaFoldDB" id="A0AAD1MDV2"/>
<evidence type="ECO:0000313" key="3">
    <source>
        <dbReference type="Proteomes" id="UP000467327"/>
    </source>
</evidence>
<proteinExistence type="inferred from homology"/>
<evidence type="ECO:0000256" key="1">
    <source>
        <dbReference type="ARBA" id="ARBA00005254"/>
    </source>
</evidence>
<dbReference type="KEGG" id="maic:MAIC_40890"/>